<dbReference type="Pfam" id="PF07715">
    <property type="entry name" value="Plug"/>
    <property type="match status" value="1"/>
</dbReference>
<keyword evidence="6 8" id="KW-0472">Membrane</keyword>
<keyword evidence="2 8" id="KW-0813">Transport</keyword>
<proteinExistence type="inferred from homology"/>
<dbReference type="PANTHER" id="PTHR30069">
    <property type="entry name" value="TONB-DEPENDENT OUTER MEMBRANE RECEPTOR"/>
    <property type="match status" value="1"/>
</dbReference>
<dbReference type="SUPFAM" id="SSF56935">
    <property type="entry name" value="Porins"/>
    <property type="match status" value="1"/>
</dbReference>
<dbReference type="InterPro" id="IPR012910">
    <property type="entry name" value="Plug_dom"/>
</dbReference>
<organism evidence="10 11">
    <name type="scientific">Pedobacter caeni</name>
    <dbReference type="NCBI Taxonomy" id="288992"/>
    <lineage>
        <taxon>Bacteria</taxon>
        <taxon>Pseudomonadati</taxon>
        <taxon>Bacteroidota</taxon>
        <taxon>Sphingobacteriia</taxon>
        <taxon>Sphingobacteriales</taxon>
        <taxon>Sphingobacteriaceae</taxon>
        <taxon>Pedobacter</taxon>
    </lineage>
</organism>
<evidence type="ECO:0000259" key="9">
    <source>
        <dbReference type="Pfam" id="PF07715"/>
    </source>
</evidence>
<dbReference type="PANTHER" id="PTHR30069:SF29">
    <property type="entry name" value="HEMOGLOBIN AND HEMOGLOBIN-HAPTOGLOBIN-BINDING PROTEIN 1-RELATED"/>
    <property type="match status" value="1"/>
</dbReference>
<reference evidence="11" key="1">
    <citation type="submission" date="2016-11" db="EMBL/GenBank/DDBJ databases">
        <authorList>
            <person name="Varghese N."/>
            <person name="Submissions S."/>
        </authorList>
    </citation>
    <scope>NUCLEOTIDE SEQUENCE [LARGE SCALE GENOMIC DNA]</scope>
    <source>
        <strain evidence="11">DSM 16990</strain>
    </source>
</reference>
<dbReference type="GO" id="GO:0044718">
    <property type="term" value="P:siderophore transmembrane transport"/>
    <property type="evidence" value="ECO:0007669"/>
    <property type="project" value="TreeGrafter"/>
</dbReference>
<keyword evidence="11" id="KW-1185">Reference proteome</keyword>
<name>A0A1M5IQA9_9SPHI</name>
<accession>A0A1M5IQA9</accession>
<dbReference type="NCBIfam" id="TIGR04056">
    <property type="entry name" value="OMP_RagA_SusC"/>
    <property type="match status" value="1"/>
</dbReference>
<dbReference type="Gene3D" id="2.170.130.10">
    <property type="entry name" value="TonB-dependent receptor, plug domain"/>
    <property type="match status" value="1"/>
</dbReference>
<dbReference type="Proteomes" id="UP000184287">
    <property type="component" value="Unassembled WGS sequence"/>
</dbReference>
<dbReference type="InterPro" id="IPR023996">
    <property type="entry name" value="TonB-dep_OMP_SusC/RagA"/>
</dbReference>
<keyword evidence="4 8" id="KW-0812">Transmembrane</keyword>
<dbReference type="GO" id="GO:0015344">
    <property type="term" value="F:siderophore uptake transmembrane transporter activity"/>
    <property type="evidence" value="ECO:0007669"/>
    <property type="project" value="TreeGrafter"/>
</dbReference>
<dbReference type="STRING" id="288992.SAMN04488522_10522"/>
<keyword evidence="7 8" id="KW-0998">Cell outer membrane</keyword>
<comment type="similarity">
    <text evidence="8">Belongs to the TonB-dependent receptor family.</text>
</comment>
<dbReference type="InterPro" id="IPR008969">
    <property type="entry name" value="CarboxyPept-like_regulatory"/>
</dbReference>
<feature type="domain" description="TonB-dependent receptor plug" evidence="9">
    <location>
        <begin position="227"/>
        <end position="331"/>
    </location>
</feature>
<evidence type="ECO:0000256" key="4">
    <source>
        <dbReference type="ARBA" id="ARBA00022692"/>
    </source>
</evidence>
<protein>
    <submittedName>
        <fullName evidence="10">TonB-linked outer membrane protein, SusC/RagA family</fullName>
    </submittedName>
</protein>
<evidence type="ECO:0000256" key="8">
    <source>
        <dbReference type="PROSITE-ProRule" id="PRU01360"/>
    </source>
</evidence>
<dbReference type="InterPro" id="IPR039426">
    <property type="entry name" value="TonB-dep_rcpt-like"/>
</dbReference>
<evidence type="ECO:0000256" key="3">
    <source>
        <dbReference type="ARBA" id="ARBA00022452"/>
    </source>
</evidence>
<evidence type="ECO:0000256" key="5">
    <source>
        <dbReference type="ARBA" id="ARBA00022729"/>
    </source>
</evidence>
<dbReference type="Gene3D" id="2.40.170.20">
    <property type="entry name" value="TonB-dependent receptor, beta-barrel domain"/>
    <property type="match status" value="1"/>
</dbReference>
<dbReference type="Pfam" id="PF13715">
    <property type="entry name" value="CarbopepD_reg_2"/>
    <property type="match status" value="1"/>
</dbReference>
<dbReference type="EMBL" id="FQUQ01000005">
    <property type="protein sequence ID" value="SHG30502.1"/>
    <property type="molecule type" value="Genomic_DNA"/>
</dbReference>
<dbReference type="InterPro" id="IPR036942">
    <property type="entry name" value="Beta-barrel_TonB_sf"/>
</dbReference>
<evidence type="ECO:0000256" key="6">
    <source>
        <dbReference type="ARBA" id="ARBA00023136"/>
    </source>
</evidence>
<dbReference type="InterPro" id="IPR023997">
    <property type="entry name" value="TonB-dep_OMP_SusC/RagA_CS"/>
</dbReference>
<sequence length="1153" mass="126857">MKLNAFYPGMPKIWLPLKLLLIMKLTIFILILSLVNVYASTFGQKVNLEQKNVPLKVVLNAIEAQTGYVFFSRDYDLNKPKISVSLKNVTIYEAIKSVFNGLPVEYKIVDNNIILKGNAKNISPAFNVARGAQDTLQIRGNVADKTGKPLPGTSVILKGTKIGTTTDDNGNYALRLPDGNGTLVFKFIGFQTKEEPVSGRKLINVVLNEDDSQLQEIVVVGYATKDKSSVTGAISQADKKVFESRPLVNASSALQGAVSGLTVVRSSGQPGRQGYDLQIRGFSSVNGNKPLVLIDGVPGDLNSLNPNDIGTVTVLKDAAASIYGARAADGVVLITTKNGVKGPPQVDYSANFGLKTPDYLKNVTTTQQLAEMSNEALLNVGLPGVPEEVFTKIRQGAPADLNKGWVTYLQDYPGFYTDNNWNKILYGNALQQTHNISVTGGGENSAYLFSAGYANDNGVFKYGKNNSDRYNLRMNYDFKLLDKINVQTRNSFNNEIVREPSSLADVMSNSPRLFNFVPLRNTTGQYYTYQGYINPVQQLEEGGMRESNSNAFSFNVKADVEILKGLKITGQAGVNTGNYNDNANTRTFTLYDYEGNIDGYRNPLNSAYYANSRNLFKSYTGLIEYAKVIGNHHNLSLMAGTSFEKNTDLGTDVTGSNFSGNEIFTFNLADQTKADYTKLNGFNTDWALNSYFGRFSYGFKNKLFLDATVRLDGSSKFSPDKRWSAAFPGVSVAYNLSEEKFIKSLNVISNLKVRASWGQAGNQEIKAFSNYGYIPLIKVSGGYPFGSPNARFPGAVSGIASDKRTWETIETANVGVDFGFLDNRLTGSIDVYNKENRNMLVNVQVPATLGGTPPSQNQGHLVTKGFDFSLGWKDQIGQVKYSVTAILNDSKNKLVELKGNDVLTLGHNFTHQGYSLNSYFGYDFAGIIQNAEQLATYKKLGGVPNNIAIGDVMYNDLDGDGNITPYGDPAKGTKGDLLNLGNTLPRYTFSANLNLSYSNFDLSVMMQGVGKQMNIRDGSFSVPMSAIYFQSLEYFYGKSWTPENTAAPYPRLIPGAVGFDNLLSYNWRYSSMRVNNLAYLRFKVITIGYNVPELLCKKLKLKGIRLYASGQDLFTISKGTWNGSFDPEEGYKTNTEQTYPFTRVTSIGLNVKF</sequence>
<evidence type="ECO:0000313" key="10">
    <source>
        <dbReference type="EMBL" id="SHG30502.1"/>
    </source>
</evidence>
<keyword evidence="5" id="KW-0732">Signal</keyword>
<gene>
    <name evidence="10" type="ORF">SAMN04488522_10522</name>
</gene>
<dbReference type="GO" id="GO:0009279">
    <property type="term" value="C:cell outer membrane"/>
    <property type="evidence" value="ECO:0007669"/>
    <property type="project" value="UniProtKB-SubCell"/>
</dbReference>
<keyword evidence="3 8" id="KW-1134">Transmembrane beta strand</keyword>
<dbReference type="SUPFAM" id="SSF49464">
    <property type="entry name" value="Carboxypeptidase regulatory domain-like"/>
    <property type="match status" value="1"/>
</dbReference>
<dbReference type="PROSITE" id="PS52016">
    <property type="entry name" value="TONB_DEPENDENT_REC_3"/>
    <property type="match status" value="1"/>
</dbReference>
<dbReference type="AlphaFoldDB" id="A0A1M5IQA9"/>
<comment type="subcellular location">
    <subcellularLocation>
        <location evidence="1 8">Cell outer membrane</location>
        <topology evidence="1 8">Multi-pass membrane protein</topology>
    </subcellularLocation>
</comment>
<dbReference type="Gene3D" id="2.60.40.1120">
    <property type="entry name" value="Carboxypeptidase-like, regulatory domain"/>
    <property type="match status" value="1"/>
</dbReference>
<dbReference type="NCBIfam" id="TIGR04057">
    <property type="entry name" value="SusC_RagA_signa"/>
    <property type="match status" value="1"/>
</dbReference>
<evidence type="ECO:0000256" key="1">
    <source>
        <dbReference type="ARBA" id="ARBA00004571"/>
    </source>
</evidence>
<dbReference type="InterPro" id="IPR037066">
    <property type="entry name" value="Plug_dom_sf"/>
</dbReference>
<evidence type="ECO:0000313" key="11">
    <source>
        <dbReference type="Proteomes" id="UP000184287"/>
    </source>
</evidence>
<evidence type="ECO:0000256" key="2">
    <source>
        <dbReference type="ARBA" id="ARBA00022448"/>
    </source>
</evidence>
<evidence type="ECO:0000256" key="7">
    <source>
        <dbReference type="ARBA" id="ARBA00023237"/>
    </source>
</evidence>